<dbReference type="OrthoDB" id="2129641at2759"/>
<evidence type="ECO:0000313" key="1">
    <source>
        <dbReference type="EMBL" id="KAF2260145.1"/>
    </source>
</evidence>
<dbReference type="EMBL" id="ML986688">
    <property type="protein sequence ID" value="KAF2260145.1"/>
    <property type="molecule type" value="Genomic_DNA"/>
</dbReference>
<feature type="non-terminal residue" evidence="1">
    <location>
        <position position="1"/>
    </location>
</feature>
<name>A0A9P4MWF8_9PLEO</name>
<protein>
    <submittedName>
        <fullName evidence="1">Uncharacterized protein</fullName>
    </submittedName>
</protein>
<proteinExistence type="predicted"/>
<feature type="non-terminal residue" evidence="1">
    <location>
        <position position="430"/>
    </location>
</feature>
<reference evidence="2" key="1">
    <citation type="journal article" date="2020" name="Stud. Mycol.">
        <title>101 Dothideomycetes genomes: A test case for predicting lifestyles and emergence of pathogens.</title>
        <authorList>
            <person name="Haridas S."/>
            <person name="Albert R."/>
            <person name="Binder M."/>
            <person name="Bloem J."/>
            <person name="LaButti K."/>
            <person name="Salamov A."/>
            <person name="Andreopoulos B."/>
            <person name="Baker S."/>
            <person name="Barry K."/>
            <person name="Bills G."/>
            <person name="Bluhm B."/>
            <person name="Cannon C."/>
            <person name="Castanera R."/>
            <person name="Culley D."/>
            <person name="Daum C."/>
            <person name="Ezra D."/>
            <person name="Gonzalez J."/>
            <person name="Henrissat B."/>
            <person name="Kuo A."/>
            <person name="Liang C."/>
            <person name="Lipzen A."/>
            <person name="Lutzoni F."/>
            <person name="Magnuson J."/>
            <person name="Mondo S."/>
            <person name="Nolan M."/>
            <person name="Ohm R."/>
            <person name="Pangilinan J."/>
            <person name="Park H.-J."/>
            <person name="Ramirez L."/>
            <person name="Alfaro M."/>
            <person name="Sun H."/>
            <person name="Tritt A."/>
            <person name="Yoshinaga Y."/>
            <person name="Zwiers L.-H."/>
            <person name="Turgeon B."/>
            <person name="Goodwin S."/>
            <person name="Spatafora J."/>
            <person name="Crous P."/>
            <person name="Grigoriev I."/>
        </authorList>
    </citation>
    <scope>NUCLEOTIDE SEQUENCE [LARGE SCALE GENOMIC DNA]</scope>
    <source>
        <strain evidence="2">CBS 304.66</strain>
    </source>
</reference>
<dbReference type="AlphaFoldDB" id="A0A9P4MWF8"/>
<organism evidence="1 2">
    <name type="scientific">Lojkania enalia</name>
    <dbReference type="NCBI Taxonomy" id="147567"/>
    <lineage>
        <taxon>Eukaryota</taxon>
        <taxon>Fungi</taxon>
        <taxon>Dikarya</taxon>
        <taxon>Ascomycota</taxon>
        <taxon>Pezizomycotina</taxon>
        <taxon>Dothideomycetes</taxon>
        <taxon>Pleosporomycetidae</taxon>
        <taxon>Pleosporales</taxon>
        <taxon>Pleosporales incertae sedis</taxon>
        <taxon>Lojkania</taxon>
    </lineage>
</organism>
<dbReference type="Proteomes" id="UP000800093">
    <property type="component" value="Unassembled WGS sequence"/>
</dbReference>
<evidence type="ECO:0000313" key="2">
    <source>
        <dbReference type="Proteomes" id="UP000800093"/>
    </source>
</evidence>
<gene>
    <name evidence="1" type="ORF">CC78DRAFT_439185</name>
</gene>
<keyword evidence="2" id="KW-1185">Reference proteome</keyword>
<sequence>GNTANGTNIATQVQISQLLLLGAQGYIESIDIDTAEIQIRNGPLIRINDPEGVYGNTSSGDELFQSDNVNPSITAFSGFPMCVPWGADDPMCPTSNRPAGETIFQAPDELVMEPLMIGDFGEFSGIEKNGKILVYELTAVDVQITTIPSDTVPNYIRMEDSIVGIFDQVTANNVKSAPYRFIGYLSSRAGPPVVSINAIDVDSCTGKESYREIGQAVLKVEERCKWEFRQDSNANSIYTREYMIRMIEGSINRIQAGQYVQPISEWIQPEVDVLGTEPPPFRFRNVSALVNSDFLDGKQFGPLHSLLFLRALTPYQVFQSMSCPSLGPRHLPPPPIKATIDVTVSNAVDVKDEVYVDTYTWESHQSRTKLVKCHSNVVNGDNTSMTVWLNNGARQIPMQADGTTSNGKWQYSSRDVDRSTNVRCVSNLGG</sequence>
<comment type="caution">
    <text evidence="1">The sequence shown here is derived from an EMBL/GenBank/DDBJ whole genome shotgun (WGS) entry which is preliminary data.</text>
</comment>
<accession>A0A9P4MWF8</accession>